<dbReference type="Pfam" id="PF00067">
    <property type="entry name" value="p450"/>
    <property type="match status" value="1"/>
</dbReference>
<dbReference type="Proteomes" id="UP000481252">
    <property type="component" value="Unassembled WGS sequence"/>
</dbReference>
<keyword evidence="5" id="KW-1185">Reference proteome</keyword>
<keyword evidence="3" id="KW-0503">Monooxygenase</keyword>
<evidence type="ECO:0000256" key="3">
    <source>
        <dbReference type="RuleBase" id="RU000461"/>
    </source>
</evidence>
<evidence type="ECO:0000313" key="4">
    <source>
        <dbReference type="EMBL" id="NGN44595.1"/>
    </source>
</evidence>
<dbReference type="GO" id="GO:0005506">
    <property type="term" value="F:iron ion binding"/>
    <property type="evidence" value="ECO:0007669"/>
    <property type="project" value="InterPro"/>
</dbReference>
<evidence type="ECO:0000256" key="1">
    <source>
        <dbReference type="ARBA" id="ARBA00001971"/>
    </source>
</evidence>
<comment type="cofactor">
    <cofactor evidence="1">
        <name>heme</name>
        <dbReference type="ChEBI" id="CHEBI:30413"/>
    </cofactor>
</comment>
<comment type="caution">
    <text evidence="4">The sequence shown here is derived from an EMBL/GenBank/DDBJ whole genome shotgun (WGS) entry which is preliminary data.</text>
</comment>
<accession>A0A7C9RBA2</accession>
<dbReference type="EMBL" id="JAAKZG010000017">
    <property type="protein sequence ID" value="NGN44595.1"/>
    <property type="molecule type" value="Genomic_DNA"/>
</dbReference>
<keyword evidence="3" id="KW-0560">Oxidoreductase</keyword>
<evidence type="ECO:0000256" key="2">
    <source>
        <dbReference type="ARBA" id="ARBA00010617"/>
    </source>
</evidence>
<dbReference type="InterPro" id="IPR001128">
    <property type="entry name" value="Cyt_P450"/>
</dbReference>
<name>A0A7C9RBA2_9HYPH</name>
<dbReference type="GO" id="GO:0004497">
    <property type="term" value="F:monooxygenase activity"/>
    <property type="evidence" value="ECO:0007669"/>
    <property type="project" value="UniProtKB-KW"/>
</dbReference>
<keyword evidence="3" id="KW-0479">Metal-binding</keyword>
<dbReference type="PROSITE" id="PS00086">
    <property type="entry name" value="CYTOCHROME_P450"/>
    <property type="match status" value="1"/>
</dbReference>
<proteinExistence type="inferred from homology"/>
<dbReference type="GO" id="GO:0016705">
    <property type="term" value="F:oxidoreductase activity, acting on paired donors, with incorporation or reduction of molecular oxygen"/>
    <property type="evidence" value="ECO:0007669"/>
    <property type="project" value="InterPro"/>
</dbReference>
<comment type="similarity">
    <text evidence="2 3">Belongs to the cytochrome P450 family.</text>
</comment>
<sequence>MTAVVDRNRLMEAPVLDIDPYATDVLKNPYPFHEELRETGPVALIKPHGVYAVGRHVEASEVLNDPVRFTASGGIGIQDIRKPGEFRVPNRLLENDPPSHTNIRGVLSRLLSPIVIRGWREQFESEAKKVVAQIVEMGEFDGVENLAEEYVLRVFPDALGVKLPRKNVLAIGEMRFNQSGPQNELYRIAMEKAQPYLEWFESSTQRENVTPGSISETLFVCEDKGEIEPGIASNMVRSFIGGGTDSTITGIGHTLNLLAQNPDQWAELKANPNKVKSAFEEALRMETPFQVTYRTTTGETELSGVRLEPDTKIGVFLGAANRDPRKWPNPDKFDVSRDTAGIHVGFGVGAHICIGQMIARLEAEAILRAVVEAVDRLEPAGAPRFRPINQMRQLDYLPLRAISG</sequence>
<keyword evidence="3" id="KW-0349">Heme</keyword>
<dbReference type="Gene3D" id="1.10.630.10">
    <property type="entry name" value="Cytochrome P450"/>
    <property type="match status" value="1"/>
</dbReference>
<organism evidence="4 5">
    <name type="scientific">Mesorhizobium zhangyense</name>
    <dbReference type="NCBI Taxonomy" id="1776730"/>
    <lineage>
        <taxon>Bacteria</taxon>
        <taxon>Pseudomonadati</taxon>
        <taxon>Pseudomonadota</taxon>
        <taxon>Alphaproteobacteria</taxon>
        <taxon>Hyphomicrobiales</taxon>
        <taxon>Phyllobacteriaceae</taxon>
        <taxon>Mesorhizobium</taxon>
    </lineage>
</organism>
<dbReference type="AlphaFoldDB" id="A0A7C9RBA2"/>
<protein>
    <submittedName>
        <fullName evidence="4">Cytochrome P450</fullName>
    </submittedName>
</protein>
<dbReference type="InterPro" id="IPR017972">
    <property type="entry name" value="Cyt_P450_CS"/>
</dbReference>
<dbReference type="PANTHER" id="PTHR46696:SF1">
    <property type="entry name" value="CYTOCHROME P450 YJIB-RELATED"/>
    <property type="match status" value="1"/>
</dbReference>
<gene>
    <name evidence="4" type="ORF">G6N74_26400</name>
</gene>
<dbReference type="GO" id="GO:0020037">
    <property type="term" value="F:heme binding"/>
    <property type="evidence" value="ECO:0007669"/>
    <property type="project" value="InterPro"/>
</dbReference>
<dbReference type="SUPFAM" id="SSF48264">
    <property type="entry name" value="Cytochrome P450"/>
    <property type="match status" value="1"/>
</dbReference>
<dbReference type="PANTHER" id="PTHR46696">
    <property type="entry name" value="P450, PUTATIVE (EUROFUNG)-RELATED"/>
    <property type="match status" value="1"/>
</dbReference>
<dbReference type="InterPro" id="IPR002397">
    <property type="entry name" value="Cyt_P450_B"/>
</dbReference>
<keyword evidence="3" id="KW-0408">Iron</keyword>
<dbReference type="InterPro" id="IPR036396">
    <property type="entry name" value="Cyt_P450_sf"/>
</dbReference>
<evidence type="ECO:0000313" key="5">
    <source>
        <dbReference type="Proteomes" id="UP000481252"/>
    </source>
</evidence>
<reference evidence="4 5" key="1">
    <citation type="submission" date="2020-02" db="EMBL/GenBank/DDBJ databases">
        <title>Genome sequence of the type strain CGMCC 1.15528 of Mesorhizobium zhangyense.</title>
        <authorList>
            <person name="Gao J."/>
            <person name="Sun J."/>
        </authorList>
    </citation>
    <scope>NUCLEOTIDE SEQUENCE [LARGE SCALE GENOMIC DNA]</scope>
    <source>
        <strain evidence="4 5">CGMCC 1.15528</strain>
    </source>
</reference>
<dbReference type="PRINTS" id="PR00359">
    <property type="entry name" value="BP450"/>
</dbReference>
<dbReference type="RefSeq" id="WP_165120977.1">
    <property type="nucleotide sequence ID" value="NZ_JAAKZG010000017.1"/>
</dbReference>